<evidence type="ECO:0000313" key="12">
    <source>
        <dbReference type="Proteomes" id="UP000470772"/>
    </source>
</evidence>
<evidence type="ECO:0000256" key="1">
    <source>
        <dbReference type="ARBA" id="ARBA00000971"/>
    </source>
</evidence>
<comment type="subcellular location">
    <subcellularLocation>
        <location evidence="2">Cytoplasm</location>
    </subcellularLocation>
</comment>
<protein>
    <recommendedName>
        <fullName evidence="4 9">peptidylprolyl isomerase</fullName>
        <ecNumber evidence="4 9">5.2.1.8</ecNumber>
    </recommendedName>
</protein>
<evidence type="ECO:0000256" key="2">
    <source>
        <dbReference type="ARBA" id="ARBA00004496"/>
    </source>
</evidence>
<comment type="similarity">
    <text evidence="3">Belongs to the FKBP-type PPIase family.</text>
</comment>
<dbReference type="InterPro" id="IPR040825">
    <property type="entry name" value="FKBP26_C"/>
</dbReference>
<dbReference type="Pfam" id="PF18046">
    <property type="entry name" value="FKBP26_C"/>
    <property type="match status" value="1"/>
</dbReference>
<comment type="catalytic activity">
    <reaction evidence="1 9">
        <text>[protein]-peptidylproline (omega=180) = [protein]-peptidylproline (omega=0)</text>
        <dbReference type="Rhea" id="RHEA:16237"/>
        <dbReference type="Rhea" id="RHEA-COMP:10747"/>
        <dbReference type="Rhea" id="RHEA-COMP:10748"/>
        <dbReference type="ChEBI" id="CHEBI:83833"/>
        <dbReference type="ChEBI" id="CHEBI:83834"/>
        <dbReference type="EC" id="5.2.1.8"/>
    </reaction>
</comment>
<evidence type="ECO:0000256" key="9">
    <source>
        <dbReference type="PROSITE-ProRule" id="PRU00277"/>
    </source>
</evidence>
<dbReference type="EC" id="5.2.1.8" evidence="4 9"/>
<dbReference type="PANTHER" id="PTHR47861">
    <property type="entry name" value="FKBP-TYPE PEPTIDYL-PROLYL CIS-TRANS ISOMERASE SLYD"/>
    <property type="match status" value="1"/>
</dbReference>
<keyword evidence="6 9" id="KW-0697">Rotamase</keyword>
<dbReference type="InterPro" id="IPR054016">
    <property type="entry name" value="FKBP26_IF"/>
</dbReference>
<dbReference type="Gene3D" id="3.30.70.2210">
    <property type="match status" value="1"/>
</dbReference>
<evidence type="ECO:0000256" key="3">
    <source>
        <dbReference type="ARBA" id="ARBA00006577"/>
    </source>
</evidence>
<dbReference type="Pfam" id="PF22199">
    <property type="entry name" value="FKBP26_IF"/>
    <property type="match status" value="1"/>
</dbReference>
<dbReference type="SUPFAM" id="SSF54534">
    <property type="entry name" value="FKBP-like"/>
    <property type="match status" value="1"/>
</dbReference>
<dbReference type="PANTHER" id="PTHR47861:SF3">
    <property type="entry name" value="FKBP-TYPE PEPTIDYL-PROLYL CIS-TRANS ISOMERASE SLYD"/>
    <property type="match status" value="1"/>
</dbReference>
<evidence type="ECO:0000313" key="11">
    <source>
        <dbReference type="EMBL" id="MUN28597.1"/>
    </source>
</evidence>
<dbReference type="InterPro" id="IPR048261">
    <property type="entry name" value="SlpA/SlyD-like_ins_sf"/>
</dbReference>
<dbReference type="Gene3D" id="2.40.10.330">
    <property type="match status" value="1"/>
</dbReference>
<dbReference type="Gene3D" id="3.10.50.40">
    <property type="match status" value="1"/>
</dbReference>
<evidence type="ECO:0000256" key="8">
    <source>
        <dbReference type="ARBA" id="ARBA00023235"/>
    </source>
</evidence>
<dbReference type="InterPro" id="IPR001179">
    <property type="entry name" value="PPIase_FKBP_dom"/>
</dbReference>
<evidence type="ECO:0000256" key="6">
    <source>
        <dbReference type="ARBA" id="ARBA00023110"/>
    </source>
</evidence>
<dbReference type="PROSITE" id="PS50059">
    <property type="entry name" value="FKBP_PPIASE"/>
    <property type="match status" value="1"/>
</dbReference>
<evidence type="ECO:0000256" key="7">
    <source>
        <dbReference type="ARBA" id="ARBA00023186"/>
    </source>
</evidence>
<name>A0A6A9QH91_SULME</name>
<gene>
    <name evidence="11" type="ORF">GC250_03860</name>
</gene>
<dbReference type="AlphaFoldDB" id="A0A6A9QH91"/>
<proteinExistence type="inferred from homology"/>
<dbReference type="GO" id="GO:0005737">
    <property type="term" value="C:cytoplasm"/>
    <property type="evidence" value="ECO:0007669"/>
    <property type="project" value="UniProtKB-SubCell"/>
</dbReference>
<keyword evidence="5" id="KW-0963">Cytoplasm</keyword>
<keyword evidence="12" id="KW-1185">Reference proteome</keyword>
<accession>A0A6A9QH91</accession>
<dbReference type="InterPro" id="IPR046357">
    <property type="entry name" value="PPIase_dom_sf"/>
</dbReference>
<dbReference type="GO" id="GO:0042026">
    <property type="term" value="P:protein refolding"/>
    <property type="evidence" value="ECO:0007669"/>
    <property type="project" value="UniProtKB-ARBA"/>
</dbReference>
<evidence type="ECO:0000256" key="4">
    <source>
        <dbReference type="ARBA" id="ARBA00013194"/>
    </source>
</evidence>
<evidence type="ECO:0000256" key="5">
    <source>
        <dbReference type="ARBA" id="ARBA00022490"/>
    </source>
</evidence>
<comment type="caution">
    <text evidence="11">The sequence shown here is derived from an EMBL/GenBank/DDBJ whole genome shotgun (WGS) entry which is preliminary data.</text>
</comment>
<reference evidence="11 12" key="1">
    <citation type="submission" date="2019-10" db="EMBL/GenBank/DDBJ databases">
        <title>Sequencing and Assembly of Multiple Reported Metal-Biooxidizing Members of the Extremely Thermoacidophilic Archaeal Family Sulfolobaceae.</title>
        <authorList>
            <person name="Counts J.A."/>
            <person name="Kelly R.M."/>
        </authorList>
    </citation>
    <scope>NUCLEOTIDE SEQUENCE [LARGE SCALE GENOMIC DNA]</scope>
    <source>
        <strain evidence="11 12">DSM 6482</strain>
    </source>
</reference>
<keyword evidence="8 9" id="KW-0413">Isomerase</keyword>
<keyword evidence="7" id="KW-0143">Chaperone</keyword>
<organism evidence="11 12">
    <name type="scientific">Sulfuracidifex metallicus DSM 6482 = JCM 9184</name>
    <dbReference type="NCBI Taxonomy" id="523847"/>
    <lineage>
        <taxon>Archaea</taxon>
        <taxon>Thermoproteota</taxon>
        <taxon>Thermoprotei</taxon>
        <taxon>Sulfolobales</taxon>
        <taxon>Sulfolobaceae</taxon>
        <taxon>Sulfuracidifex</taxon>
    </lineage>
</organism>
<sequence>MFKDKDFLLVDYTEKVKESGEIIDTTLEEEAKKAGIYSEDKSYGPVLVILGQGDVVKGLEEALYNAEVGNEKTVEIAPEKAYGNRDNTKIKIVSLSELKRQGINPYPNMVLRLNDGGLATVKSVSGGRVILDLNHPLAGKVIVYTFKVEKVLDTQEDKVKALLGRWFKKVGDKISIDMLSEKKVKLTMPKELLLLENVQLLKYLAAKDIVKYVYPEGSVVFEEEFDSSLLK</sequence>
<feature type="domain" description="PPIase FKBP-type" evidence="10">
    <location>
        <begin position="5"/>
        <end position="119"/>
    </location>
</feature>
<dbReference type="RefSeq" id="WP_156016328.1">
    <property type="nucleotide sequence ID" value="NZ_WGGD01000005.1"/>
</dbReference>
<evidence type="ECO:0000259" key="10">
    <source>
        <dbReference type="PROSITE" id="PS50059"/>
    </source>
</evidence>
<dbReference type="Proteomes" id="UP000470772">
    <property type="component" value="Unassembled WGS sequence"/>
</dbReference>
<dbReference type="EMBL" id="WGGD01000005">
    <property type="protein sequence ID" value="MUN28597.1"/>
    <property type="molecule type" value="Genomic_DNA"/>
</dbReference>
<dbReference type="GO" id="GO:0003755">
    <property type="term" value="F:peptidyl-prolyl cis-trans isomerase activity"/>
    <property type="evidence" value="ECO:0007669"/>
    <property type="project" value="UniProtKB-KW"/>
</dbReference>